<dbReference type="EnsemblPlants" id="PNT63442">
    <property type="protein sequence ID" value="PNT63442"/>
    <property type="gene ID" value="BRADI_4g16021v3"/>
</dbReference>
<sequence length="115" mass="13340">MWDLLDGWIHAVLENKQTAYYAAKRIGQLICSDADKCYDLTLFKELSVLLPAIPPFHPNQFVTCAVVGNSGDDLKQSSDERLMRTMPCSEEMRHLLIRNFRILFIFFNVQPMKRC</sequence>
<name>A0A2K2CN45_BRADI</name>
<dbReference type="Gene3D" id="3.90.1480.20">
    <property type="entry name" value="Glycosyl transferase family 29"/>
    <property type="match status" value="1"/>
</dbReference>
<reference evidence="2" key="3">
    <citation type="submission" date="2018-08" db="UniProtKB">
        <authorList>
            <consortium name="EnsemblPlants"/>
        </authorList>
    </citation>
    <scope>IDENTIFICATION</scope>
    <source>
        <strain evidence="2">cv. Bd21</strain>
    </source>
</reference>
<evidence type="ECO:0000313" key="1">
    <source>
        <dbReference type="EMBL" id="PNT63442.1"/>
    </source>
</evidence>
<evidence type="ECO:0000313" key="2">
    <source>
        <dbReference type="EnsemblPlants" id="PNT63442"/>
    </source>
</evidence>
<dbReference type="InterPro" id="IPR044782">
    <property type="entry name" value="SIA1/STLP5"/>
</dbReference>
<reference evidence="1" key="2">
    <citation type="submission" date="2017-06" db="EMBL/GenBank/DDBJ databases">
        <title>WGS assembly of Brachypodium distachyon.</title>
        <authorList>
            <consortium name="The International Brachypodium Initiative"/>
            <person name="Lucas S."/>
            <person name="Harmon-Smith M."/>
            <person name="Lail K."/>
            <person name="Tice H."/>
            <person name="Grimwood J."/>
            <person name="Bruce D."/>
            <person name="Barry K."/>
            <person name="Shu S."/>
            <person name="Lindquist E."/>
            <person name="Wang M."/>
            <person name="Pitluck S."/>
            <person name="Vogel J.P."/>
            <person name="Garvin D.F."/>
            <person name="Mockler T.C."/>
            <person name="Schmutz J."/>
            <person name="Rokhsar D."/>
            <person name="Bevan M.W."/>
        </authorList>
    </citation>
    <scope>NUCLEOTIDE SEQUENCE</scope>
    <source>
        <strain evidence="1">Bd21</strain>
    </source>
</reference>
<dbReference type="GO" id="GO:0009860">
    <property type="term" value="P:pollen tube growth"/>
    <property type="evidence" value="ECO:0007669"/>
    <property type="project" value="InterPro"/>
</dbReference>
<dbReference type="EMBL" id="CM000883">
    <property type="protein sequence ID" value="PNT63442.1"/>
    <property type="molecule type" value="Genomic_DNA"/>
</dbReference>
<keyword evidence="3" id="KW-1185">Reference proteome</keyword>
<dbReference type="Proteomes" id="UP000008810">
    <property type="component" value="Chromosome 4"/>
</dbReference>
<dbReference type="GO" id="GO:0009846">
    <property type="term" value="P:pollen germination"/>
    <property type="evidence" value="ECO:0007669"/>
    <property type="project" value="InterPro"/>
</dbReference>
<accession>A0A2K2CN45</accession>
<dbReference type="InParanoid" id="A0A2K2CN45"/>
<proteinExistence type="predicted"/>
<organism evidence="1">
    <name type="scientific">Brachypodium distachyon</name>
    <name type="common">Purple false brome</name>
    <name type="synonym">Trachynia distachya</name>
    <dbReference type="NCBI Taxonomy" id="15368"/>
    <lineage>
        <taxon>Eukaryota</taxon>
        <taxon>Viridiplantae</taxon>
        <taxon>Streptophyta</taxon>
        <taxon>Embryophyta</taxon>
        <taxon>Tracheophyta</taxon>
        <taxon>Spermatophyta</taxon>
        <taxon>Magnoliopsida</taxon>
        <taxon>Liliopsida</taxon>
        <taxon>Poales</taxon>
        <taxon>Poaceae</taxon>
        <taxon>BOP clade</taxon>
        <taxon>Pooideae</taxon>
        <taxon>Stipodae</taxon>
        <taxon>Brachypodieae</taxon>
        <taxon>Brachypodium</taxon>
    </lineage>
</organism>
<dbReference type="AlphaFoldDB" id="A0A2K2CN45"/>
<gene>
    <name evidence="1" type="ORF">BRADI_4g16021v3</name>
</gene>
<dbReference type="Gramene" id="PNT63442">
    <property type="protein sequence ID" value="PNT63442"/>
    <property type="gene ID" value="BRADI_4g16021v3"/>
</dbReference>
<reference evidence="1 2" key="1">
    <citation type="journal article" date="2010" name="Nature">
        <title>Genome sequencing and analysis of the model grass Brachypodium distachyon.</title>
        <authorList>
            <consortium name="International Brachypodium Initiative"/>
        </authorList>
    </citation>
    <scope>NUCLEOTIDE SEQUENCE [LARGE SCALE GENOMIC DNA]</scope>
    <source>
        <strain evidence="1 2">Bd21</strain>
    </source>
</reference>
<dbReference type="PANTHER" id="PTHR47486">
    <property type="entry name" value="SIALYLTRANSFERASE-LIKE PROTEIN 1"/>
    <property type="match status" value="1"/>
</dbReference>
<dbReference type="STRING" id="15368.A0A2K2CN45"/>
<dbReference type="PANTHER" id="PTHR47486:SF1">
    <property type="entry name" value="SIALYLTRANSFERASE-LIKE PROTEIN 1"/>
    <property type="match status" value="1"/>
</dbReference>
<dbReference type="GO" id="GO:0008373">
    <property type="term" value="F:sialyltransferase activity"/>
    <property type="evidence" value="ECO:0007669"/>
    <property type="project" value="InterPro"/>
</dbReference>
<evidence type="ECO:0000313" key="3">
    <source>
        <dbReference type="Proteomes" id="UP000008810"/>
    </source>
</evidence>
<protein>
    <submittedName>
        <fullName evidence="1 2">Uncharacterized protein</fullName>
    </submittedName>
</protein>
<dbReference type="OrthoDB" id="10264956at2759"/>
<dbReference type="InterPro" id="IPR038578">
    <property type="entry name" value="GT29-like_sf"/>
</dbReference>